<sequence>MSKERAQRRAEREREAAIVAAARAAEAEKKERREARKRALTRWVPKSRRGPSGVIAERHRRQTRLLIVAVVVLNVLVWLASGDWAVRAFALLLSLLLVPVVQILMTKN</sequence>
<evidence type="ECO:0000256" key="1">
    <source>
        <dbReference type="SAM" id="Phobius"/>
    </source>
</evidence>
<keyword evidence="1" id="KW-0472">Membrane</keyword>
<name>A0ABW0MXM5_9ACTN</name>
<keyword evidence="1" id="KW-0812">Transmembrane</keyword>
<dbReference type="EMBL" id="JBHSMD010000002">
    <property type="protein sequence ID" value="MFC5493021.1"/>
    <property type="molecule type" value="Genomic_DNA"/>
</dbReference>
<evidence type="ECO:0008006" key="4">
    <source>
        <dbReference type="Google" id="ProtNLM"/>
    </source>
</evidence>
<reference evidence="3" key="1">
    <citation type="journal article" date="2019" name="Int. J. Syst. Evol. Microbiol.">
        <title>The Global Catalogue of Microorganisms (GCM) 10K type strain sequencing project: providing services to taxonomists for standard genome sequencing and annotation.</title>
        <authorList>
            <consortium name="The Broad Institute Genomics Platform"/>
            <consortium name="The Broad Institute Genome Sequencing Center for Infectious Disease"/>
            <person name="Wu L."/>
            <person name="Ma J."/>
        </authorList>
    </citation>
    <scope>NUCLEOTIDE SEQUENCE [LARGE SCALE GENOMIC DNA]</scope>
    <source>
        <strain evidence="3">KACC 13778</strain>
    </source>
</reference>
<comment type="caution">
    <text evidence="2">The sequence shown here is derived from an EMBL/GenBank/DDBJ whole genome shotgun (WGS) entry which is preliminary data.</text>
</comment>
<protein>
    <recommendedName>
        <fullName evidence="4">DUF3040 domain-containing protein</fullName>
    </recommendedName>
</protein>
<evidence type="ECO:0000313" key="3">
    <source>
        <dbReference type="Proteomes" id="UP001595956"/>
    </source>
</evidence>
<keyword evidence="3" id="KW-1185">Reference proteome</keyword>
<proteinExistence type="predicted"/>
<accession>A0ABW0MXM5</accession>
<organism evidence="2 3">
    <name type="scientific">Nocardioides caricicola</name>
    <dbReference type="NCBI Taxonomy" id="634770"/>
    <lineage>
        <taxon>Bacteria</taxon>
        <taxon>Bacillati</taxon>
        <taxon>Actinomycetota</taxon>
        <taxon>Actinomycetes</taxon>
        <taxon>Propionibacteriales</taxon>
        <taxon>Nocardioidaceae</taxon>
        <taxon>Nocardioides</taxon>
    </lineage>
</organism>
<feature type="transmembrane region" description="Helical" evidence="1">
    <location>
        <begin position="88"/>
        <end position="105"/>
    </location>
</feature>
<keyword evidence="1" id="KW-1133">Transmembrane helix</keyword>
<dbReference type="RefSeq" id="WP_345171745.1">
    <property type="nucleotide sequence ID" value="NZ_BAABFQ010000003.1"/>
</dbReference>
<gene>
    <name evidence="2" type="ORF">ACFPKY_07915</name>
</gene>
<dbReference type="Proteomes" id="UP001595956">
    <property type="component" value="Unassembled WGS sequence"/>
</dbReference>
<feature type="transmembrane region" description="Helical" evidence="1">
    <location>
        <begin position="65"/>
        <end position="82"/>
    </location>
</feature>
<evidence type="ECO:0000313" key="2">
    <source>
        <dbReference type="EMBL" id="MFC5493021.1"/>
    </source>
</evidence>